<keyword evidence="2" id="KW-1185">Reference proteome</keyword>
<dbReference type="HOGENOM" id="CLU_005209_0_0_11"/>
<proteinExistence type="predicted"/>
<dbReference type="PATRIC" id="fig|1214101.3.peg.88"/>
<dbReference type="AlphaFoldDB" id="K4QUN0"/>
<dbReference type="eggNOG" id="ENOG502Z964">
    <property type="taxonomic scope" value="Bacteria"/>
</dbReference>
<dbReference type="OrthoDB" id="9148571at2"/>
<accession>K4QUN0</accession>
<dbReference type="KEGG" id="sdv:BN159_0091"/>
<organism evidence="1 2">
    <name type="scientific">Streptomyces davaonensis (strain DSM 101723 / JCM 4913 / KCC S-0913 / 768)</name>
    <dbReference type="NCBI Taxonomy" id="1214101"/>
    <lineage>
        <taxon>Bacteria</taxon>
        <taxon>Bacillati</taxon>
        <taxon>Actinomycetota</taxon>
        <taxon>Actinomycetes</taxon>
        <taxon>Kitasatosporales</taxon>
        <taxon>Streptomycetaceae</taxon>
        <taxon>Streptomyces</taxon>
    </lineage>
</organism>
<reference evidence="1 2" key="1">
    <citation type="journal article" date="2012" name="J. Bacteriol.">
        <title>Genome sequence of the bacterium Streptomyces davawensis JCM 4913 and heterologous production of the unique antibiotic roseoflavin.</title>
        <authorList>
            <person name="Jankowitsch F."/>
            <person name="Schwarz J."/>
            <person name="Ruckert C."/>
            <person name="Gust B."/>
            <person name="Szczepanowski R."/>
            <person name="Blom J."/>
            <person name="Pelzer S."/>
            <person name="Kalinowski J."/>
            <person name="Mack M."/>
        </authorList>
    </citation>
    <scope>NUCLEOTIDE SEQUENCE [LARGE SCALE GENOMIC DNA]</scope>
    <source>
        <strain evidence="2">DSM 101723 / JCM 4913 / KCC S-0913 / 768</strain>
    </source>
</reference>
<dbReference type="Proteomes" id="UP000008043">
    <property type="component" value="Chromosome"/>
</dbReference>
<evidence type="ECO:0000313" key="2">
    <source>
        <dbReference type="Proteomes" id="UP000008043"/>
    </source>
</evidence>
<name>K4QUN0_STRDJ</name>
<gene>
    <name evidence="1" type="ORF">BN159_0091</name>
</gene>
<protein>
    <submittedName>
        <fullName evidence="1">Uncharacterized protein</fullName>
    </submittedName>
</protein>
<sequence>MPASDLRRQFVWTPIPAGRVALVPGHSTPKALLSVLLTPRLIAPPAERKLKQFGMQTWPERLAAIRFDVFRGTQPVVSYQVPHVTIENKEIRFTTAQQLSAWKALFSGESPVTPYGTTSYGNRDVHEFPASEAAAEVRQAYTATGRVHLDHDGEVPETHPELRAELSRVSAMWQARLAPLDGTAGEDPSAPRSALARAYAFYRRENDSFTALPPSTATSVREFHDTVARLADHPLLLRALGLLVDLAVEIAPLTAAGGEKELRVVPRWPNPDSSAPPGWSQAVQDDLSPKTAYLLDGTRFVTASLPGPTATELKRGMLPLAGTGVTSPAGDAGGRYEVVPFDVDGAALRMVGVAGSARDQPAERDGADVAALPALRSMGFALVERDRGQEHSRQLRRAAQRATAAGLTSQPVTADSLLGGYRVDVYDVVKKQWYPLCRRRVRYKIGDVTIGQAASGGTGPAGLLEEGFVRPEASTTGADDRDALYIHQTVMRWDGWSLVAERPERIVDTGDEMPVAAQAPPFEAVVETDPGSLPRLRFGRDYRLRVRIADLAGGGLRPDETGAQEEWTNVFRHHRFEPLPPPELVPTRRLADGETLDLMVIRSDRDTTAEAYAAAHGHRAFDLRHLLAPACSLDLALQHERTFDAALGPDVPAAKVKEFFEVAKRADQDVSQIHGATVVGAESGSTVPAPYVYLPETGVSLPWLADPATKSVALNPRRRPVDPETGTYGTVVGDKRTGVWRGTWPAYEPISLRLEGGPKGCKLTRSSDQRTFIVTLGPAEEVTFDIASCPDGRAVQLFGIVTWLGIDVTNETAFAPITEGRNRLITPPRTVTLVHAVQRPLAPPSGLLTARRAPGDTSAVLRTDGLRLHIASTGRLDLRAAWTDREDLPPNQPTQRERTAILGPYDVQRAPRHEAYPTIRQEFGDTRRRRVTYRATAVSRFRALFPRVTAADPQACLSEGVLEVTDVPSSARPPAPKVLHTVPTFRWTRSHDGQKSLTRWRYGGGLRVLLERPWYASGDDERLAVLTLPAPSAPADVLRYVSVAGRDPIWTTGAPPPVLNRSDVVAPRGERAELPELERVLDVIAYPVRFDAEADRWYADIDLSPLVTASYFPFVRLAVARYQDHTAEGVPTLSPAVRTEPVQLPPHRRLVVTRTAGRATVLLDGLGPEGPRPNQVRCELQVGPAAATGGGAGWSTVLQTSGPLGQARDLDLPTTGDRPQRIVVQEYETHPQATNDTGSAVESQGRLVFVDIVPLGAW</sequence>
<dbReference type="STRING" id="1214101.BN159_0091"/>
<evidence type="ECO:0000313" key="1">
    <source>
        <dbReference type="EMBL" id="CCK24470.1"/>
    </source>
</evidence>
<dbReference type="RefSeq" id="WP_015654875.1">
    <property type="nucleotide sequence ID" value="NC_020504.1"/>
</dbReference>
<dbReference type="EMBL" id="HE971709">
    <property type="protein sequence ID" value="CCK24470.1"/>
    <property type="molecule type" value="Genomic_DNA"/>
</dbReference>